<sequence>MASTKESVSPGRLVMSSIQSRVPGGGILPSRISDLDSLAPVSVVTLTW</sequence>
<evidence type="ECO:0000313" key="1">
    <source>
        <dbReference type="EMBL" id="RVX45185.1"/>
    </source>
</evidence>
<dbReference type="Proteomes" id="UP000284824">
    <property type="component" value="Unassembled WGS sequence"/>
</dbReference>
<dbReference type="EMBL" id="SAUN01000001">
    <property type="protein sequence ID" value="RVX45185.1"/>
    <property type="molecule type" value="Genomic_DNA"/>
</dbReference>
<evidence type="ECO:0000313" key="2">
    <source>
        <dbReference type="Proteomes" id="UP000284824"/>
    </source>
</evidence>
<keyword evidence="2" id="KW-1185">Reference proteome</keyword>
<proteinExistence type="predicted"/>
<gene>
    <name evidence="1" type="ORF">EDD27_7967</name>
</gene>
<dbReference type="AlphaFoldDB" id="A0A438MI91"/>
<reference evidence="1 2" key="1">
    <citation type="submission" date="2019-01" db="EMBL/GenBank/DDBJ databases">
        <title>Sequencing the genomes of 1000 actinobacteria strains.</title>
        <authorList>
            <person name="Klenk H.-P."/>
        </authorList>
    </citation>
    <scope>NUCLEOTIDE SEQUENCE [LARGE SCALE GENOMIC DNA]</scope>
    <source>
        <strain evidence="1 2">DSM 43925</strain>
    </source>
</reference>
<name>A0A438MI91_9ACTN</name>
<organism evidence="1 2">
    <name type="scientific">Nonomuraea polychroma</name>
    <dbReference type="NCBI Taxonomy" id="46176"/>
    <lineage>
        <taxon>Bacteria</taxon>
        <taxon>Bacillati</taxon>
        <taxon>Actinomycetota</taxon>
        <taxon>Actinomycetes</taxon>
        <taxon>Streptosporangiales</taxon>
        <taxon>Streptosporangiaceae</taxon>
        <taxon>Nonomuraea</taxon>
    </lineage>
</organism>
<accession>A0A438MI91</accession>
<comment type="caution">
    <text evidence="1">The sequence shown here is derived from an EMBL/GenBank/DDBJ whole genome shotgun (WGS) entry which is preliminary data.</text>
</comment>
<protein>
    <submittedName>
        <fullName evidence="1">Uncharacterized protein</fullName>
    </submittedName>
</protein>